<organism evidence="3 4">
    <name type="scientific">Cupriavidus gilardii</name>
    <dbReference type="NCBI Taxonomy" id="82541"/>
    <lineage>
        <taxon>Bacteria</taxon>
        <taxon>Pseudomonadati</taxon>
        <taxon>Pseudomonadota</taxon>
        <taxon>Betaproteobacteria</taxon>
        <taxon>Burkholderiales</taxon>
        <taxon>Burkholderiaceae</taxon>
        <taxon>Cupriavidus</taxon>
    </lineage>
</organism>
<evidence type="ECO:0000313" key="3">
    <source>
        <dbReference type="EMBL" id="USE77037.1"/>
    </source>
</evidence>
<protein>
    <submittedName>
        <fullName evidence="3">Esterase-like activity of phytase family protein</fullName>
    </submittedName>
</protein>
<dbReference type="SUPFAM" id="SSF63825">
    <property type="entry name" value="YWTD domain"/>
    <property type="match status" value="1"/>
</dbReference>
<dbReference type="Proteomes" id="UP001056648">
    <property type="component" value="Chromosome 1"/>
</dbReference>
<feature type="chain" id="PRO_5045975223" evidence="1">
    <location>
        <begin position="39"/>
        <end position="399"/>
    </location>
</feature>
<evidence type="ECO:0000259" key="2">
    <source>
        <dbReference type="Pfam" id="PF13449"/>
    </source>
</evidence>
<reference evidence="3" key="1">
    <citation type="submission" date="2022-06" db="EMBL/GenBank/DDBJ databases">
        <title>Complete genome sequence and characterization of Cupriavidus gilardii QJ1 isolated from contaminating cells.</title>
        <authorList>
            <person name="Qi J."/>
        </authorList>
    </citation>
    <scope>NUCLEOTIDE SEQUENCE</scope>
    <source>
        <strain evidence="3">QJ1</strain>
    </source>
</reference>
<proteinExistence type="predicted"/>
<evidence type="ECO:0000313" key="4">
    <source>
        <dbReference type="Proteomes" id="UP001056648"/>
    </source>
</evidence>
<name>A0ABY4VL46_9BURK</name>
<feature type="signal peptide" evidence="1">
    <location>
        <begin position="1"/>
        <end position="38"/>
    </location>
</feature>
<dbReference type="PANTHER" id="PTHR37957:SF1">
    <property type="entry name" value="PHYTASE-LIKE DOMAIN-CONTAINING PROTEIN"/>
    <property type="match status" value="1"/>
</dbReference>
<evidence type="ECO:0000256" key="1">
    <source>
        <dbReference type="SAM" id="SignalP"/>
    </source>
</evidence>
<keyword evidence="4" id="KW-1185">Reference proteome</keyword>
<gene>
    <name evidence="3" type="ORF">NDR89_07185</name>
</gene>
<dbReference type="Pfam" id="PF13449">
    <property type="entry name" value="Phytase-like"/>
    <property type="match status" value="1"/>
</dbReference>
<accession>A0ABY4VL46</accession>
<keyword evidence="1" id="KW-0732">Signal</keyword>
<dbReference type="RefSeq" id="WP_252251583.1">
    <property type="nucleotide sequence ID" value="NZ_CP098735.1"/>
</dbReference>
<feature type="domain" description="Phytase-like" evidence="2">
    <location>
        <begin position="74"/>
        <end position="383"/>
    </location>
</feature>
<dbReference type="InterPro" id="IPR027372">
    <property type="entry name" value="Phytase-like_dom"/>
</dbReference>
<dbReference type="EMBL" id="CP098735">
    <property type="protein sequence ID" value="USE77037.1"/>
    <property type="molecule type" value="Genomic_DNA"/>
</dbReference>
<sequence>MRRSAVPSAFRSFAAPAGRAGVRLLGLAALVMSTALPAACGGDDDNDDSPRRSVGSVRLIGEQTLPNDLQVGGTTVGGLSGIDYDPASQLWYLVSDDRSDKQPARFYTARLSYDLARLQPVQIASVVTLRQADGSAFPNRTAGGVVPDPEAIRFDPSTRSLWWTSEGDRALGLDPFVARANLDGLLTGTLPLPAAFRMSPTQETGSRNNATFEGLSLSADGKSLWVSMEGPLYQDGALPTPSSGSVSRLLRYDRNGSVLAQYVYPLDAIPAAPAPGRSADNGVTEILAIDDNRLLTLERAGVQGADGTFTTYVRLYQVDIRGATDVRGLDRLAGASYVPVQKRLVQNLNTLGLKTVDNIEGMAWGPKLPNGRDSLVLVSDNNFNATQITQVLAFEVLPE</sequence>
<dbReference type="PANTHER" id="PTHR37957">
    <property type="entry name" value="BLR7070 PROTEIN"/>
    <property type="match status" value="1"/>
</dbReference>